<dbReference type="AlphaFoldDB" id="A0A1D1YXP9"/>
<evidence type="ECO:0000256" key="5">
    <source>
        <dbReference type="ARBA" id="ARBA00022989"/>
    </source>
</evidence>
<dbReference type="PROSITE" id="PS01023">
    <property type="entry name" value="PTR2_2"/>
    <property type="match status" value="1"/>
</dbReference>
<keyword evidence="3 7" id="KW-0813">Transport</keyword>
<reference evidence="10" key="1">
    <citation type="submission" date="2015-07" db="EMBL/GenBank/DDBJ databases">
        <title>Transcriptome Assembly of Anthurium amnicola.</title>
        <authorList>
            <person name="Suzuki J."/>
        </authorList>
    </citation>
    <scope>NUCLEOTIDE SEQUENCE</scope>
</reference>
<feature type="transmembrane region" description="Helical" evidence="9">
    <location>
        <begin position="398"/>
        <end position="419"/>
    </location>
</feature>
<feature type="compositionally biased region" description="Basic and acidic residues" evidence="8">
    <location>
        <begin position="1"/>
        <end position="19"/>
    </location>
</feature>
<feature type="transmembrane region" description="Helical" evidence="9">
    <location>
        <begin position="238"/>
        <end position="259"/>
    </location>
</feature>
<feature type="transmembrane region" description="Helical" evidence="9">
    <location>
        <begin position="153"/>
        <end position="172"/>
    </location>
</feature>
<feature type="transmembrane region" description="Helical" evidence="9">
    <location>
        <begin position="451"/>
        <end position="470"/>
    </location>
</feature>
<evidence type="ECO:0000256" key="9">
    <source>
        <dbReference type="SAM" id="Phobius"/>
    </source>
</evidence>
<dbReference type="PANTHER" id="PTHR11654">
    <property type="entry name" value="OLIGOPEPTIDE TRANSPORTER-RELATED"/>
    <property type="match status" value="1"/>
</dbReference>
<feature type="region of interest" description="Disordered" evidence="8">
    <location>
        <begin position="1"/>
        <end position="28"/>
    </location>
</feature>
<protein>
    <submittedName>
        <fullName evidence="10">Putative peptide transporter ptr2</fullName>
    </submittedName>
</protein>
<proteinExistence type="inferred from homology"/>
<evidence type="ECO:0000256" key="6">
    <source>
        <dbReference type="ARBA" id="ARBA00023136"/>
    </source>
</evidence>
<keyword evidence="5 9" id="KW-1133">Transmembrane helix</keyword>
<dbReference type="EMBL" id="GDJX01008525">
    <property type="protein sequence ID" value="JAT59411.1"/>
    <property type="molecule type" value="Transcribed_RNA"/>
</dbReference>
<dbReference type="Pfam" id="PF00854">
    <property type="entry name" value="PTR2"/>
    <property type="match status" value="1"/>
</dbReference>
<dbReference type="SUPFAM" id="SSF103473">
    <property type="entry name" value="MFS general substrate transporter"/>
    <property type="match status" value="1"/>
</dbReference>
<evidence type="ECO:0000256" key="1">
    <source>
        <dbReference type="ARBA" id="ARBA00004141"/>
    </source>
</evidence>
<evidence type="ECO:0000256" key="4">
    <source>
        <dbReference type="ARBA" id="ARBA00022692"/>
    </source>
</evidence>
<dbReference type="Gene3D" id="1.20.1250.20">
    <property type="entry name" value="MFS general substrate transporter like domains"/>
    <property type="match status" value="1"/>
</dbReference>
<organism evidence="10">
    <name type="scientific">Anthurium amnicola</name>
    <dbReference type="NCBI Taxonomy" id="1678845"/>
    <lineage>
        <taxon>Eukaryota</taxon>
        <taxon>Viridiplantae</taxon>
        <taxon>Streptophyta</taxon>
        <taxon>Embryophyta</taxon>
        <taxon>Tracheophyta</taxon>
        <taxon>Spermatophyta</taxon>
        <taxon>Magnoliopsida</taxon>
        <taxon>Liliopsida</taxon>
        <taxon>Araceae</taxon>
        <taxon>Pothoideae</taxon>
        <taxon>Potheae</taxon>
        <taxon>Anthurium</taxon>
    </lineage>
</organism>
<dbReference type="GO" id="GO:0006857">
    <property type="term" value="P:oligopeptide transport"/>
    <property type="evidence" value="ECO:0007669"/>
    <property type="project" value="InterPro"/>
</dbReference>
<name>A0A1D1YXP9_9ARAE</name>
<comment type="subcellular location">
    <subcellularLocation>
        <location evidence="1 7">Membrane</location>
        <topology evidence="1 7">Multi-pass membrane protein</topology>
    </subcellularLocation>
</comment>
<evidence type="ECO:0000256" key="3">
    <source>
        <dbReference type="ARBA" id="ARBA00022448"/>
    </source>
</evidence>
<feature type="transmembrane region" description="Helical" evidence="9">
    <location>
        <begin position="123"/>
        <end position="141"/>
    </location>
</feature>
<dbReference type="InterPro" id="IPR000109">
    <property type="entry name" value="POT_fam"/>
</dbReference>
<sequence>MEGRIEKTDEESNKIKNTVEEEDNEVQPTAEDWKSLPRIPDKLPLMVWMVVFCELCERFTYYGASGPFQNYVQYPPPEEKFGQAGAIGAGQETATSLGYFFHFFCYITPILGAIVADQYLGRYNTIIVFCLIYMLGLTILTTTAIPQAIQAKAALPGLIVSMIVIGLGTGGIKSNVGPLVADQYTRTKPYVKMENGEKKAIVDPKITIQSLFHWFYLAINIGSLSPILTTFLEKYHSFWMAYLVPLLMFFFAIGVLLIFKNRYVKKPPEGSILLKVIRVLRVAFVNGRNLDNAKPSNLSNEEVIKYNINWDDKFIDQLRKALKACRVFVFFPLYWVAYDQMANNLVSQASVMQVNGIPNDLVMNLNSISLIILVPLTDKVFYPTLQKFGIIIRPVTRMFIGFMLAAVAMAYTAIVQHLIYSAGPCYTNTGCKIDGVAVPNNVNVWIQSPCYILIGFSEIFASITGLSYAYERAPDEMKSTVMALFLTTSAFGSALGFAFVPISKDPYLVILYSVLSAICVVSGIWMYFVTRKYDKEEELEEEQQQQLAEK</sequence>
<feature type="transmembrane region" description="Helical" evidence="9">
    <location>
        <begin position="99"/>
        <end position="116"/>
    </location>
</feature>
<dbReference type="FunFam" id="1.20.1250.20:FF:000085">
    <property type="entry name" value="MFS peptide transporter Ptr2"/>
    <property type="match status" value="1"/>
</dbReference>
<dbReference type="GO" id="GO:0005886">
    <property type="term" value="C:plasma membrane"/>
    <property type="evidence" value="ECO:0007669"/>
    <property type="project" value="UniProtKB-ARBA"/>
</dbReference>
<evidence type="ECO:0000256" key="8">
    <source>
        <dbReference type="SAM" id="MobiDB-lite"/>
    </source>
</evidence>
<evidence type="ECO:0000313" key="10">
    <source>
        <dbReference type="EMBL" id="JAT59411.1"/>
    </source>
</evidence>
<comment type="similarity">
    <text evidence="2 7">Belongs to the major facilitator superfamily. Proton-dependent oligopeptide transporter (POT/PTR) (TC 2.A.17) family.</text>
</comment>
<dbReference type="InterPro" id="IPR018456">
    <property type="entry name" value="PTR2_symporter_CS"/>
</dbReference>
<gene>
    <name evidence="10" type="primary">ptr2_4</name>
    <name evidence="10" type="ORF">g.29422</name>
</gene>
<keyword evidence="4 7" id="KW-0812">Transmembrane</keyword>
<evidence type="ECO:0000256" key="7">
    <source>
        <dbReference type="RuleBase" id="RU003755"/>
    </source>
</evidence>
<feature type="transmembrane region" description="Helical" evidence="9">
    <location>
        <begin position="508"/>
        <end position="529"/>
    </location>
</feature>
<feature type="transmembrane region" description="Helical" evidence="9">
    <location>
        <begin position="482"/>
        <end position="502"/>
    </location>
</feature>
<feature type="transmembrane region" description="Helical" evidence="9">
    <location>
        <begin position="214"/>
        <end position="232"/>
    </location>
</feature>
<accession>A0A1D1YXP9</accession>
<dbReference type="InterPro" id="IPR036259">
    <property type="entry name" value="MFS_trans_sf"/>
</dbReference>
<dbReference type="GO" id="GO:0022857">
    <property type="term" value="F:transmembrane transporter activity"/>
    <property type="evidence" value="ECO:0007669"/>
    <property type="project" value="InterPro"/>
</dbReference>
<keyword evidence="6 9" id="KW-0472">Membrane</keyword>
<evidence type="ECO:0000256" key="2">
    <source>
        <dbReference type="ARBA" id="ARBA00005982"/>
    </source>
</evidence>